<name>A0A5C4NXF6_9BURK</name>
<evidence type="ECO:0008006" key="3">
    <source>
        <dbReference type="Google" id="ProtNLM"/>
    </source>
</evidence>
<dbReference type="RefSeq" id="WP_139088967.1">
    <property type="nucleotide sequence ID" value="NZ_VDGE01000001.1"/>
</dbReference>
<dbReference type="EMBL" id="VDGE01000001">
    <property type="protein sequence ID" value="TNC77856.1"/>
    <property type="molecule type" value="Genomic_DNA"/>
</dbReference>
<dbReference type="Proteomes" id="UP000305681">
    <property type="component" value="Unassembled WGS sequence"/>
</dbReference>
<proteinExistence type="predicted"/>
<reference evidence="1 2" key="1">
    <citation type="submission" date="2019-06" db="EMBL/GenBank/DDBJ databases">
        <title>Genome sequence of Janthinobacterium lividum UCD_MED1.</title>
        <authorList>
            <person name="De Leon M.E."/>
            <person name="Jospin G."/>
        </authorList>
    </citation>
    <scope>NUCLEOTIDE SEQUENCE [LARGE SCALE GENOMIC DNA]</scope>
    <source>
        <strain evidence="1 2">UCD_MED1</strain>
    </source>
</reference>
<evidence type="ECO:0000313" key="2">
    <source>
        <dbReference type="Proteomes" id="UP000305681"/>
    </source>
</evidence>
<gene>
    <name evidence="1" type="ORF">FHI69_00710</name>
</gene>
<evidence type="ECO:0000313" key="1">
    <source>
        <dbReference type="EMBL" id="TNC77856.1"/>
    </source>
</evidence>
<organism evidence="1 2">
    <name type="scientific">Janthinobacterium lividum</name>
    <dbReference type="NCBI Taxonomy" id="29581"/>
    <lineage>
        <taxon>Bacteria</taxon>
        <taxon>Pseudomonadati</taxon>
        <taxon>Pseudomonadota</taxon>
        <taxon>Betaproteobacteria</taxon>
        <taxon>Burkholderiales</taxon>
        <taxon>Oxalobacteraceae</taxon>
        <taxon>Janthinobacterium</taxon>
    </lineage>
</organism>
<comment type="caution">
    <text evidence="1">The sequence shown here is derived from an EMBL/GenBank/DDBJ whole genome shotgun (WGS) entry which is preliminary data.</text>
</comment>
<accession>A0A5C4NXF6</accession>
<sequence length="179" mass="20452">MKLPVQLEKLHQVADAAAIQFETSADMVFEPCGLILETPQIEQQYWCTPANVVTFASTGGDGVHYSYLKDFVSANGTLPIVMTLPSADENNVVIAESFEEFFNLGYYVGWYSLEQLVYQEEEAIGYFTEPDEEHHDDEESRLEYMREALQMRPVPPQMARLAKLLEQYFDLLLIAELPE</sequence>
<dbReference type="AlphaFoldDB" id="A0A5C4NXF6"/>
<protein>
    <recommendedName>
        <fullName evidence="3">SMI1/KNR4 family protein</fullName>
    </recommendedName>
</protein>